<evidence type="ECO:0000259" key="3">
    <source>
        <dbReference type="Pfam" id="PF04063"/>
    </source>
</evidence>
<evidence type="ECO:0000313" key="5">
    <source>
        <dbReference type="EMBL" id="EJT52148.1"/>
    </source>
</evidence>
<evidence type="ECO:0000256" key="2">
    <source>
        <dbReference type="SAM" id="MobiDB-lite"/>
    </source>
</evidence>
<proteinExistence type="inferred from homology"/>
<protein>
    <submittedName>
        <fullName evidence="5">Cytoplasm protein</fullName>
    </submittedName>
</protein>
<reference evidence="5 6" key="1">
    <citation type="journal article" date="2012" name="Eukaryot. Cell">
        <title>Draft genome sequence of CBS 2479, the standard type strain of Trichosporon asahii.</title>
        <authorList>
            <person name="Yang R.Y."/>
            <person name="Li H.T."/>
            <person name="Zhu H."/>
            <person name="Zhou G.P."/>
            <person name="Wang M."/>
            <person name="Wang L."/>
        </authorList>
    </citation>
    <scope>NUCLEOTIDE SEQUENCE [LARGE SCALE GENOMIC DNA]</scope>
    <source>
        <strain evidence="6">ATCC 90039 / CBS 2479 / JCM 2466 / KCTC 7840 / NCYC 2677 / UAMH 7654</strain>
    </source>
</reference>
<feature type="compositionally biased region" description="Basic and acidic residues" evidence="2">
    <location>
        <begin position="439"/>
        <end position="449"/>
    </location>
</feature>
<dbReference type="InterPro" id="IPR016024">
    <property type="entry name" value="ARM-type_fold"/>
</dbReference>
<feature type="domain" description="Protein HGH1 N-terminal" evidence="3">
    <location>
        <begin position="143"/>
        <end position="353"/>
    </location>
</feature>
<feature type="region of interest" description="Disordered" evidence="2">
    <location>
        <begin position="410"/>
        <end position="461"/>
    </location>
</feature>
<accession>J5RE58</accession>
<comment type="caution">
    <text evidence="5">The sequence shown here is derived from an EMBL/GenBank/DDBJ whole genome shotgun (WGS) entry which is preliminary data.</text>
</comment>
<dbReference type="OrthoDB" id="338814at2759"/>
<feature type="compositionally biased region" description="Gly residues" evidence="2">
    <location>
        <begin position="51"/>
        <end position="60"/>
    </location>
</feature>
<feature type="domain" description="Protein HGH1 C-terminal" evidence="4">
    <location>
        <begin position="360"/>
        <end position="412"/>
    </location>
</feature>
<evidence type="ECO:0000256" key="1">
    <source>
        <dbReference type="ARBA" id="ARBA00006712"/>
    </source>
</evidence>
<name>J5RE58_TRIAS</name>
<dbReference type="RefSeq" id="XP_014183333.1">
    <property type="nucleotide sequence ID" value="XM_014327858.1"/>
</dbReference>
<feature type="compositionally biased region" description="Basic and acidic residues" evidence="2">
    <location>
        <begin position="410"/>
        <end position="426"/>
    </location>
</feature>
<dbReference type="Pfam" id="PF04064">
    <property type="entry name" value="DUF384"/>
    <property type="match status" value="1"/>
</dbReference>
<dbReference type="HOGENOM" id="CLU_037769_2_0_1"/>
<dbReference type="PANTHER" id="PTHR13387:SF9">
    <property type="entry name" value="PROTEIN HGH1 HOMOLOG"/>
    <property type="match status" value="1"/>
</dbReference>
<dbReference type="SUPFAM" id="SSF48371">
    <property type="entry name" value="ARM repeat"/>
    <property type="match status" value="1"/>
</dbReference>
<dbReference type="InterPro" id="IPR007206">
    <property type="entry name" value="Protein_HGH1_C"/>
</dbReference>
<dbReference type="InterPro" id="IPR039717">
    <property type="entry name" value="Hgh1"/>
</dbReference>
<dbReference type="GeneID" id="25989766"/>
<dbReference type="Pfam" id="PF04063">
    <property type="entry name" value="DUF383"/>
    <property type="match status" value="1"/>
</dbReference>
<evidence type="ECO:0000313" key="6">
    <source>
        <dbReference type="Proteomes" id="UP000002748"/>
    </source>
</evidence>
<dbReference type="PANTHER" id="PTHR13387">
    <property type="entry name" value="PROTEIN HGH1 HOMOLOG"/>
    <property type="match status" value="1"/>
</dbReference>
<dbReference type="VEuPathDB" id="FungiDB:A1Q1_06254"/>
<dbReference type="EMBL" id="ALBS01000032">
    <property type="protein sequence ID" value="EJT52148.1"/>
    <property type="molecule type" value="Genomic_DNA"/>
</dbReference>
<gene>
    <name evidence="5" type="ORF">A1Q1_06254</name>
</gene>
<organism evidence="5 6">
    <name type="scientific">Trichosporon asahii var. asahii (strain ATCC 90039 / CBS 2479 / JCM 2466 / KCTC 7840 / NBRC 103889/ NCYC 2677 / UAMH 7654)</name>
    <name type="common">Yeast</name>
    <dbReference type="NCBI Taxonomy" id="1186058"/>
    <lineage>
        <taxon>Eukaryota</taxon>
        <taxon>Fungi</taxon>
        <taxon>Dikarya</taxon>
        <taxon>Basidiomycota</taxon>
        <taxon>Agaricomycotina</taxon>
        <taxon>Tremellomycetes</taxon>
        <taxon>Trichosporonales</taxon>
        <taxon>Trichosporonaceae</taxon>
        <taxon>Trichosporon</taxon>
    </lineage>
</organism>
<dbReference type="AlphaFoldDB" id="J5RE58"/>
<feature type="compositionally biased region" description="Acidic residues" evidence="2">
    <location>
        <begin position="450"/>
        <end position="461"/>
    </location>
</feature>
<comment type="similarity">
    <text evidence="1">Belongs to the HGH1 family.</text>
</comment>
<dbReference type="InterPro" id="IPR007205">
    <property type="entry name" value="Protein_HGH1_N"/>
</dbReference>
<dbReference type="KEGG" id="tasa:A1Q1_06254"/>
<feature type="region of interest" description="Disordered" evidence="2">
    <location>
        <begin position="51"/>
        <end position="72"/>
    </location>
</feature>
<sequence>MSELTQLFEFLSSPNPAARQIALKNLIGHTPKNDPQRDIFIPSSFAPAPGEKGGADGGGLLPNKRKEGSEQDEVKIKAIQDLANLCRDQAAIAHDALSALINLTDNLAVSRQLMQPEFLVWLVSYTAIANLQIPVVSMPKSKNYPPYYLPACASSSSTIHPDFRDPAFVPPNAEVGQEPERDIEGLRALVAAFEDGASEGVKEGKGKRKGDVNFLASVFANISMLPATRDLLLTPQPAFPAPSSERTDNDEPLLAKIVVYTEHPDTIRRGGALGTIKNCAMERGTHPWLLATEDERVKLPTSDKTVRGVDVLPYVLAPLMGPEEYDMDEMEQLPETLQFLGADKKREQDPVLRMMCVEILLLLATSYTGRETLRQRGAYYVVREAHKAESDQNIKEAIERLVSLIQGEEGRETRQDTIDDIVKKVQEPTGAVPPTEAAEDLRKEEREERKEDDDDMDVVEV</sequence>
<evidence type="ECO:0000259" key="4">
    <source>
        <dbReference type="Pfam" id="PF04064"/>
    </source>
</evidence>
<dbReference type="Proteomes" id="UP000002748">
    <property type="component" value="Unassembled WGS sequence"/>
</dbReference>